<dbReference type="GO" id="GO:0005868">
    <property type="term" value="C:cytoplasmic dynein complex"/>
    <property type="evidence" value="ECO:0007669"/>
    <property type="project" value="TreeGrafter"/>
</dbReference>
<evidence type="ECO:0000256" key="8">
    <source>
        <dbReference type="ARBA" id="ARBA00022927"/>
    </source>
</evidence>
<dbReference type="AlphaFoldDB" id="A0AA85JYZ6"/>
<comment type="subcellular location">
    <subcellularLocation>
        <location evidence="2 13">Cytoplasm</location>
        <location evidence="2 13">Cytoskeleton</location>
    </subcellularLocation>
    <subcellularLocation>
        <location evidence="1">Nucleus</location>
    </subcellularLocation>
</comment>
<keyword evidence="7" id="KW-0509">mRNA transport</keyword>
<keyword evidence="8" id="KW-0653">Protein transport</keyword>
<dbReference type="PROSITE" id="PS01239">
    <property type="entry name" value="DYNEIN_LIGHT_1"/>
    <property type="match status" value="1"/>
</dbReference>
<dbReference type="GO" id="GO:0045505">
    <property type="term" value="F:dynein intermediate chain binding"/>
    <property type="evidence" value="ECO:0007669"/>
    <property type="project" value="TreeGrafter"/>
</dbReference>
<keyword evidence="5 13" id="KW-0963">Cytoplasm</keyword>
<dbReference type="SMART" id="SM01375">
    <property type="entry name" value="Dynein_light"/>
    <property type="match status" value="1"/>
</dbReference>
<keyword evidence="11 13" id="KW-0206">Cytoskeleton</keyword>
<evidence type="ECO:0000256" key="2">
    <source>
        <dbReference type="ARBA" id="ARBA00004245"/>
    </source>
</evidence>
<evidence type="ECO:0000256" key="13">
    <source>
        <dbReference type="RuleBase" id="RU365010"/>
    </source>
</evidence>
<evidence type="ECO:0000256" key="6">
    <source>
        <dbReference type="ARBA" id="ARBA00022701"/>
    </source>
</evidence>
<dbReference type="SUPFAM" id="SSF54648">
    <property type="entry name" value="DLC"/>
    <property type="match status" value="1"/>
</dbReference>
<evidence type="ECO:0000256" key="3">
    <source>
        <dbReference type="ARBA" id="ARBA00010156"/>
    </source>
</evidence>
<evidence type="ECO:0000256" key="10">
    <source>
        <dbReference type="ARBA" id="ARBA00023175"/>
    </source>
</evidence>
<proteinExistence type="inferred from homology"/>
<keyword evidence="4" id="KW-0813">Transport</keyword>
<dbReference type="GO" id="GO:0005634">
    <property type="term" value="C:nucleus"/>
    <property type="evidence" value="ECO:0007669"/>
    <property type="project" value="UniProtKB-SubCell"/>
</dbReference>
<evidence type="ECO:0000256" key="7">
    <source>
        <dbReference type="ARBA" id="ARBA00022816"/>
    </source>
</evidence>
<dbReference type="PANTHER" id="PTHR11886">
    <property type="entry name" value="DYNEIN LIGHT CHAIN"/>
    <property type="match status" value="1"/>
</dbReference>
<sequence length="91" mass="10503">MINDKPVAVVKYVEMPIDMQQDAVDICYQGIEKFTEECEIASYLKREFDLKYGPNWHCVVGKSFGSYVSHEENGFIFFHLKGHCAMLFKAS</sequence>
<evidence type="ECO:0000256" key="11">
    <source>
        <dbReference type="ARBA" id="ARBA00023212"/>
    </source>
</evidence>
<dbReference type="InterPro" id="IPR037177">
    <property type="entry name" value="DLC_sf"/>
</dbReference>
<dbReference type="InterPro" id="IPR001372">
    <property type="entry name" value="Dynein_light_chain_typ-1/2"/>
</dbReference>
<dbReference type="GO" id="GO:0051028">
    <property type="term" value="P:mRNA transport"/>
    <property type="evidence" value="ECO:0007669"/>
    <property type="project" value="UniProtKB-KW"/>
</dbReference>
<dbReference type="PANTHER" id="PTHR11886:SF35">
    <property type="entry name" value="DYNEIN LIGHT CHAIN"/>
    <property type="match status" value="1"/>
</dbReference>
<keyword evidence="10 13" id="KW-0505">Motor protein</keyword>
<dbReference type="WBParaSite" id="TREG1_51320.1">
    <property type="protein sequence ID" value="TREG1_51320.1"/>
    <property type="gene ID" value="TREG1_51320"/>
</dbReference>
<dbReference type="CDD" id="cd21452">
    <property type="entry name" value="DLC-like_DYNLL1_DYNLL2"/>
    <property type="match status" value="1"/>
</dbReference>
<accession>A0AA85JYZ6</accession>
<dbReference type="Gene3D" id="3.30.740.10">
    <property type="entry name" value="Protein Inhibitor Of Neuronal Nitric Oxide Synthase"/>
    <property type="match status" value="1"/>
</dbReference>
<protein>
    <recommendedName>
        <fullName evidence="13">Dynein light chain</fullName>
    </recommendedName>
</protein>
<dbReference type="GO" id="GO:0007017">
    <property type="term" value="P:microtubule-based process"/>
    <property type="evidence" value="ECO:0007669"/>
    <property type="project" value="InterPro"/>
</dbReference>
<dbReference type="Proteomes" id="UP000050795">
    <property type="component" value="Unassembled WGS sequence"/>
</dbReference>
<evidence type="ECO:0000256" key="1">
    <source>
        <dbReference type="ARBA" id="ARBA00004123"/>
    </source>
</evidence>
<comment type="similarity">
    <text evidence="3 13">Belongs to the dynein light chain family.</text>
</comment>
<keyword evidence="9 13" id="KW-0243">Dynein</keyword>
<dbReference type="FunFam" id="3.30.740.10:FF:000005">
    <property type="entry name" value="Dynein light chain"/>
    <property type="match status" value="1"/>
</dbReference>
<dbReference type="GO" id="GO:0015031">
    <property type="term" value="P:protein transport"/>
    <property type="evidence" value="ECO:0007669"/>
    <property type="project" value="UniProtKB-KW"/>
</dbReference>
<keyword evidence="14" id="KW-1185">Reference proteome</keyword>
<evidence type="ECO:0000313" key="15">
    <source>
        <dbReference type="WBParaSite" id="TREG1_51320.1"/>
    </source>
</evidence>
<evidence type="ECO:0000256" key="12">
    <source>
        <dbReference type="ARBA" id="ARBA00023242"/>
    </source>
</evidence>
<reference evidence="15" key="2">
    <citation type="submission" date="2023-11" db="UniProtKB">
        <authorList>
            <consortium name="WormBaseParasite"/>
        </authorList>
    </citation>
    <scope>IDENTIFICATION</scope>
</reference>
<organism evidence="14 15">
    <name type="scientific">Trichobilharzia regenti</name>
    <name type="common">Nasal bird schistosome</name>
    <dbReference type="NCBI Taxonomy" id="157069"/>
    <lineage>
        <taxon>Eukaryota</taxon>
        <taxon>Metazoa</taxon>
        <taxon>Spiralia</taxon>
        <taxon>Lophotrochozoa</taxon>
        <taxon>Platyhelminthes</taxon>
        <taxon>Trematoda</taxon>
        <taxon>Digenea</taxon>
        <taxon>Strigeidida</taxon>
        <taxon>Schistosomatoidea</taxon>
        <taxon>Schistosomatidae</taxon>
        <taxon>Trichobilharzia</taxon>
    </lineage>
</organism>
<name>A0AA85JYZ6_TRIRE</name>
<dbReference type="InterPro" id="IPR019763">
    <property type="entry name" value="Dynein_light_1/2_CS"/>
</dbReference>
<evidence type="ECO:0000313" key="14">
    <source>
        <dbReference type="Proteomes" id="UP000050795"/>
    </source>
</evidence>
<reference evidence="14" key="1">
    <citation type="submission" date="2022-06" db="EMBL/GenBank/DDBJ databases">
        <authorList>
            <person name="Berger JAMES D."/>
            <person name="Berger JAMES D."/>
        </authorList>
    </citation>
    <scope>NUCLEOTIDE SEQUENCE [LARGE SCALE GENOMIC DNA]</scope>
</reference>
<keyword evidence="12" id="KW-0539">Nucleus</keyword>
<dbReference type="GO" id="GO:0005874">
    <property type="term" value="C:microtubule"/>
    <property type="evidence" value="ECO:0007669"/>
    <property type="project" value="UniProtKB-KW"/>
</dbReference>
<keyword evidence="6 13" id="KW-0493">Microtubule</keyword>
<evidence type="ECO:0000256" key="9">
    <source>
        <dbReference type="ARBA" id="ARBA00023017"/>
    </source>
</evidence>
<dbReference type="Pfam" id="PF01221">
    <property type="entry name" value="Dynein_light"/>
    <property type="match status" value="1"/>
</dbReference>
<evidence type="ECO:0000256" key="5">
    <source>
        <dbReference type="ARBA" id="ARBA00022490"/>
    </source>
</evidence>
<evidence type="ECO:0000256" key="4">
    <source>
        <dbReference type="ARBA" id="ARBA00022448"/>
    </source>
</evidence>